<evidence type="ECO:0000256" key="6">
    <source>
        <dbReference type="ARBA" id="ARBA00023136"/>
    </source>
</evidence>
<keyword evidence="5 10" id="KW-0297">G-protein coupled receptor</keyword>
<feature type="region of interest" description="Disordered" evidence="12">
    <location>
        <begin position="907"/>
        <end position="948"/>
    </location>
</feature>
<dbReference type="SUPFAM" id="SSF57959">
    <property type="entry name" value="Leucine zipper domain"/>
    <property type="match status" value="1"/>
</dbReference>
<comment type="caution">
    <text evidence="16">The sequence shown here is derived from an EMBL/GenBank/DDBJ whole genome shotgun (WGS) entry which is preliminary data.</text>
</comment>
<keyword evidence="8 10" id="KW-0675">Receptor</keyword>
<dbReference type="InterPro" id="IPR046347">
    <property type="entry name" value="bZIP_sf"/>
</dbReference>
<sequence length="948" mass="105041">MSIKEFENFKESSLILNNLGSFVHAQIVEIDNNINNSFLLNEKSILPQSNSLFYSHPIFAIFISILIFILIVITILGNLGVCAAILLVRKLKAQPANLLLISLALADFCVGLFVMPLAAIYVLEDRWIFGEILCRFWVTADLTLCTASILNLCAISVDRHLAVTRALRYSALRTRRRICLYICIVWLGALLVSAAPLALLPFPKIEKHCQVSQNRFYQIYATIISFWCPSLIMVIVYVKLWSAAKRMHRQDQLVLRWQGVHLPSDGDLEGLPPQTNKSLFRSDSVVARANARFLFALRMSAQKLGYYDQNNNKNETNTISDGRMSNDETLRIEVRTSASSSGGGGGGSTLGTLRVPLVLIIMSAFIICWVPFFILVLAKSQHWVEYVPRWLDSLALWLGYSNSMLNPIIYCKYNREFRLPFGEMICCRFRTIQDVMRNESYYAKFGSPRISEGDKDCLIRYPSTAEIIQKCLSVNPFDLKFREANQQINSNVQPNSVNDPHHLVGNSGNLPATSVLTSVLNLPPSLSSTHSPGIFSNINVLTADIEGEIRKTIDLSRKVQQLRENGLLSKQDDNQQLKTPCTSDVLNAVLDMSSTHQIANSGQSSPFIPSTSLIAASLSGLKAALNSTITNSGNLTGSNSSLVPTSSIPNLKIDGVNTSIGANGGNGCFTPVGLHGKTMSTPDLHLTSNLAVPVFKQNSPILSREALAAVFQSSTCSTFNGQQQINQQNSPNQQNESKGINNCNNLIELKTSNGHSSTKSDEESWKIITTIDHPPPTLQTPLSVCPPQITIFCLSADSQVSSTRGGRGRRSAINDMPPDERRVTILERNKAAAVRYRKRKKEEHDEIVEKVHIIEQEKNALETQNSVLRRELERLTFLLQERESRCICKANQLQIGVSIIGGCPPIEEQQQRRSPSTSSFLNGYSTTLHHSHHSSSSQIRPGSANSAQ</sequence>
<keyword evidence="7" id="KW-1015">Disulfide bond</keyword>
<dbReference type="Pfam" id="PF00001">
    <property type="entry name" value="7tm_1"/>
    <property type="match status" value="1"/>
</dbReference>
<feature type="transmembrane region" description="Helical" evidence="13">
    <location>
        <begin position="58"/>
        <end position="86"/>
    </location>
</feature>
<feature type="domain" description="G-protein coupled receptors family 1 profile" evidence="15">
    <location>
        <begin position="77"/>
        <end position="410"/>
    </location>
</feature>
<evidence type="ECO:0000313" key="17">
    <source>
        <dbReference type="Proteomes" id="UP000605970"/>
    </source>
</evidence>
<accession>A0A8S9ZLR0</accession>
<dbReference type="Gene3D" id="1.20.1070.10">
    <property type="entry name" value="Rhodopsin 7-helix transmembrane proteins"/>
    <property type="match status" value="1"/>
</dbReference>
<dbReference type="PROSITE" id="PS50217">
    <property type="entry name" value="BZIP"/>
    <property type="match status" value="1"/>
</dbReference>
<feature type="transmembrane region" description="Helical" evidence="13">
    <location>
        <begin position="135"/>
        <end position="157"/>
    </location>
</feature>
<evidence type="ECO:0000259" key="14">
    <source>
        <dbReference type="PROSITE" id="PS50217"/>
    </source>
</evidence>
<evidence type="ECO:0000256" key="2">
    <source>
        <dbReference type="ARBA" id="ARBA00022475"/>
    </source>
</evidence>
<keyword evidence="2" id="KW-1003">Cell membrane</keyword>
<dbReference type="InterPro" id="IPR017452">
    <property type="entry name" value="GPCR_Rhodpsn_7TM"/>
</dbReference>
<proteinExistence type="inferred from homology"/>
<dbReference type="OrthoDB" id="5951059at2759"/>
<dbReference type="CDD" id="cd15329">
    <property type="entry name" value="7tmA_5-HT7"/>
    <property type="match status" value="1"/>
</dbReference>
<dbReference type="AlphaFoldDB" id="A0A8S9ZLR0"/>
<dbReference type="PROSITE" id="PS50262">
    <property type="entry name" value="G_PROTEIN_RECEP_F1_2"/>
    <property type="match status" value="1"/>
</dbReference>
<protein>
    <submittedName>
        <fullName evidence="16">G_PROTEIN_RECEP_F1_2 domain-containing protein</fullName>
    </submittedName>
</protein>
<evidence type="ECO:0000256" key="4">
    <source>
        <dbReference type="ARBA" id="ARBA00022989"/>
    </source>
</evidence>
<dbReference type="PANTHER" id="PTHR24248">
    <property type="entry name" value="ADRENERGIC RECEPTOR-RELATED G-PROTEIN COUPLED RECEPTOR"/>
    <property type="match status" value="1"/>
</dbReference>
<keyword evidence="3 10" id="KW-0812">Transmembrane</keyword>
<dbReference type="PROSITE" id="PS00237">
    <property type="entry name" value="G_PROTEIN_RECEP_F1_1"/>
    <property type="match status" value="1"/>
</dbReference>
<comment type="subcellular location">
    <subcellularLocation>
        <location evidence="1">Cell membrane</location>
        <topology evidence="1">Multi-pass membrane protein</topology>
    </subcellularLocation>
</comment>
<evidence type="ECO:0000256" key="9">
    <source>
        <dbReference type="ARBA" id="ARBA00023224"/>
    </source>
</evidence>
<keyword evidence="4 13" id="KW-1133">Transmembrane helix</keyword>
<evidence type="ECO:0000256" key="8">
    <source>
        <dbReference type="ARBA" id="ARBA00023170"/>
    </source>
</evidence>
<dbReference type="GO" id="GO:0043410">
    <property type="term" value="P:positive regulation of MAPK cascade"/>
    <property type="evidence" value="ECO:0007669"/>
    <property type="project" value="TreeGrafter"/>
</dbReference>
<gene>
    <name evidence="16" type="ORF">Mgra_00006214</name>
</gene>
<feature type="transmembrane region" description="Helical" evidence="13">
    <location>
        <begin position="357"/>
        <end position="378"/>
    </location>
</feature>
<feature type="coiled-coil region" evidence="11">
    <location>
        <begin position="837"/>
        <end position="878"/>
    </location>
</feature>
<evidence type="ECO:0000256" key="1">
    <source>
        <dbReference type="ARBA" id="ARBA00004651"/>
    </source>
</evidence>
<dbReference type="Gene3D" id="1.20.5.170">
    <property type="match status" value="1"/>
</dbReference>
<dbReference type="EMBL" id="JABEBT010000059">
    <property type="protein sequence ID" value="KAF7634359.1"/>
    <property type="molecule type" value="Genomic_DNA"/>
</dbReference>
<evidence type="ECO:0000259" key="15">
    <source>
        <dbReference type="PROSITE" id="PS50262"/>
    </source>
</evidence>
<keyword evidence="11" id="KW-0175">Coiled coil</keyword>
<dbReference type="GO" id="GO:0003700">
    <property type="term" value="F:DNA-binding transcription factor activity"/>
    <property type="evidence" value="ECO:0007669"/>
    <property type="project" value="InterPro"/>
</dbReference>
<feature type="compositionally biased region" description="Polar residues" evidence="12">
    <location>
        <begin position="912"/>
        <end position="928"/>
    </location>
</feature>
<evidence type="ECO:0000313" key="16">
    <source>
        <dbReference type="EMBL" id="KAF7634359.1"/>
    </source>
</evidence>
<keyword evidence="17" id="KW-1185">Reference proteome</keyword>
<dbReference type="SUPFAM" id="SSF81321">
    <property type="entry name" value="Family A G protein-coupled receptor-like"/>
    <property type="match status" value="1"/>
</dbReference>
<name>A0A8S9ZLR0_9BILA</name>
<evidence type="ECO:0000256" key="7">
    <source>
        <dbReference type="ARBA" id="ARBA00023157"/>
    </source>
</evidence>
<dbReference type="InterPro" id="IPR000276">
    <property type="entry name" value="GPCR_Rhodpsn"/>
</dbReference>
<evidence type="ECO:0000256" key="10">
    <source>
        <dbReference type="RuleBase" id="RU000688"/>
    </source>
</evidence>
<dbReference type="PRINTS" id="PR00237">
    <property type="entry name" value="GPCRRHODOPSN"/>
</dbReference>
<feature type="transmembrane region" description="Helical" evidence="13">
    <location>
        <begin position="98"/>
        <end position="123"/>
    </location>
</feature>
<dbReference type="PANTHER" id="PTHR24248:SF199">
    <property type="entry name" value="IP13425P-RELATED"/>
    <property type="match status" value="1"/>
</dbReference>
<evidence type="ECO:0000256" key="13">
    <source>
        <dbReference type="SAM" id="Phobius"/>
    </source>
</evidence>
<feature type="compositionally biased region" description="Polar residues" evidence="12">
    <location>
        <begin position="938"/>
        <end position="948"/>
    </location>
</feature>
<evidence type="ECO:0000256" key="5">
    <source>
        <dbReference type="ARBA" id="ARBA00023040"/>
    </source>
</evidence>
<evidence type="ECO:0000256" key="12">
    <source>
        <dbReference type="SAM" id="MobiDB-lite"/>
    </source>
</evidence>
<dbReference type="GO" id="GO:0071880">
    <property type="term" value="P:adenylate cyclase-activating adrenergic receptor signaling pathway"/>
    <property type="evidence" value="ECO:0007669"/>
    <property type="project" value="TreeGrafter"/>
</dbReference>
<dbReference type="CDD" id="cd14687">
    <property type="entry name" value="bZIP_ATF2"/>
    <property type="match status" value="1"/>
</dbReference>
<feature type="transmembrane region" description="Helical" evidence="13">
    <location>
        <begin position="178"/>
        <end position="199"/>
    </location>
</feature>
<evidence type="ECO:0000256" key="3">
    <source>
        <dbReference type="ARBA" id="ARBA00022692"/>
    </source>
</evidence>
<reference evidence="16" key="1">
    <citation type="journal article" date="2020" name="Ecol. Evol.">
        <title>Genome structure and content of the rice root-knot nematode (Meloidogyne graminicola).</title>
        <authorList>
            <person name="Phan N.T."/>
            <person name="Danchin E.G.J."/>
            <person name="Klopp C."/>
            <person name="Perfus-Barbeoch L."/>
            <person name="Kozlowski D.K."/>
            <person name="Koutsovoulos G.D."/>
            <person name="Lopez-Roques C."/>
            <person name="Bouchez O."/>
            <person name="Zahm M."/>
            <person name="Besnard G."/>
            <person name="Bellafiore S."/>
        </authorList>
    </citation>
    <scope>NUCLEOTIDE SEQUENCE</scope>
    <source>
        <strain evidence="16">VN-18</strain>
    </source>
</reference>
<feature type="transmembrane region" description="Helical" evidence="13">
    <location>
        <begin position="219"/>
        <end position="240"/>
    </location>
</feature>
<organism evidence="16 17">
    <name type="scientific">Meloidogyne graminicola</name>
    <dbReference type="NCBI Taxonomy" id="189291"/>
    <lineage>
        <taxon>Eukaryota</taxon>
        <taxon>Metazoa</taxon>
        <taxon>Ecdysozoa</taxon>
        <taxon>Nematoda</taxon>
        <taxon>Chromadorea</taxon>
        <taxon>Rhabditida</taxon>
        <taxon>Tylenchina</taxon>
        <taxon>Tylenchomorpha</taxon>
        <taxon>Tylenchoidea</taxon>
        <taxon>Meloidogynidae</taxon>
        <taxon>Meloidogyninae</taxon>
        <taxon>Meloidogyne</taxon>
    </lineage>
</organism>
<dbReference type="InterPro" id="IPR004827">
    <property type="entry name" value="bZIP"/>
</dbReference>
<keyword evidence="9 10" id="KW-0807">Transducer</keyword>
<comment type="similarity">
    <text evidence="10">Belongs to the G-protein coupled receptor 1 family.</text>
</comment>
<feature type="domain" description="BZIP" evidence="14">
    <location>
        <begin position="819"/>
        <end position="882"/>
    </location>
</feature>
<evidence type="ECO:0000256" key="11">
    <source>
        <dbReference type="SAM" id="Coils"/>
    </source>
</evidence>
<dbReference type="Proteomes" id="UP000605970">
    <property type="component" value="Unassembled WGS sequence"/>
</dbReference>
<dbReference type="GO" id="GO:0005886">
    <property type="term" value="C:plasma membrane"/>
    <property type="evidence" value="ECO:0007669"/>
    <property type="project" value="UniProtKB-SubCell"/>
</dbReference>
<dbReference type="SMART" id="SM00338">
    <property type="entry name" value="BRLZ"/>
    <property type="match status" value="1"/>
</dbReference>
<keyword evidence="6 13" id="KW-0472">Membrane</keyword>
<dbReference type="GO" id="GO:0004993">
    <property type="term" value="F:G protein-coupled serotonin receptor activity"/>
    <property type="evidence" value="ECO:0007669"/>
    <property type="project" value="UniProtKB-ARBA"/>
</dbReference>